<dbReference type="Pfam" id="PF00069">
    <property type="entry name" value="Pkinase"/>
    <property type="match status" value="1"/>
</dbReference>
<dbReference type="InterPro" id="IPR029062">
    <property type="entry name" value="Class_I_gatase-like"/>
</dbReference>
<keyword evidence="3" id="KW-0812">Transmembrane</keyword>
<evidence type="ECO:0000313" key="5">
    <source>
        <dbReference type="EMBL" id="SCG85343.1"/>
    </source>
</evidence>
<dbReference type="Proteomes" id="UP000094707">
    <property type="component" value="Chromosome I"/>
</dbReference>
<dbReference type="Gene3D" id="3.40.50.880">
    <property type="match status" value="1"/>
</dbReference>
<gene>
    <name evidence="5" type="ORF">MCBB_0772</name>
</gene>
<evidence type="ECO:0000259" key="4">
    <source>
        <dbReference type="PROSITE" id="PS50011"/>
    </source>
</evidence>
<keyword evidence="5" id="KW-0418">Kinase</keyword>
<dbReference type="Pfam" id="PF14258">
    <property type="entry name" value="DUF4350"/>
    <property type="match status" value="1"/>
</dbReference>
<dbReference type="GO" id="GO:0005737">
    <property type="term" value="C:cytoplasm"/>
    <property type="evidence" value="ECO:0007669"/>
    <property type="project" value="TreeGrafter"/>
</dbReference>
<feature type="transmembrane region" description="Helical" evidence="3">
    <location>
        <begin position="343"/>
        <end position="360"/>
    </location>
</feature>
<accession>A0A1D3L1B1</accession>
<dbReference type="InterPro" id="IPR017441">
    <property type="entry name" value="Protein_kinase_ATP_BS"/>
</dbReference>
<feature type="transmembrane region" description="Helical" evidence="3">
    <location>
        <begin position="380"/>
        <end position="401"/>
    </location>
</feature>
<dbReference type="GO" id="GO:0005524">
    <property type="term" value="F:ATP binding"/>
    <property type="evidence" value="ECO:0007669"/>
    <property type="project" value="UniProtKB-KW"/>
</dbReference>
<feature type="domain" description="Protein kinase" evidence="4">
    <location>
        <begin position="492"/>
        <end position="737"/>
    </location>
</feature>
<sequence length="746" mass="83503">MVIEAKFKISPWILLTLILTFLILIPGACASQNPKVLFDETGPYGKYYTIYSIGPYGASSFANLLQENGMEVSRLTDPPVTSEKLKGYDVLIVMAPERNYTDSEINTIKDFVKNGGGLLLLGDNWGQEDGGESYAFNGLAKAFGVSYADKLVVVDTKHHILFSDYVNVVDVKPNTVNGNVSEFYYLKGTYLKNTGSSEVLASSDADSWADSYTLTEEGFSQNNGVKESEETSGPLPLVSAMDYGNGRVIFMGSVGSYVNSWIYRTNGWKLGLNYVNWLAKRPVPSEYDAAGLIPYSVADMEYRIALMVILTLAIILGIVMAARRYGNGFSGQIKTIKNWKYNALVAVNLLFAVGAVLIFIPPNTYLFDITNPDMYDPNFAYLIICVAALYLFFSGVVLYNLLARNRIIAEYSYMNMAILLFFAGLTFIFGDVFFIMDVEFYSIMGMALIIPLILNLMVIRNYGPDLVIEGKEFDRLKKISVKSLPYELQPHYTDSAYIGEGGFGRVFKATRKDGRDVAIKIPKSFDKRSEKTFITEVSNWIHLDHPNIVKLYDFKILPIPYIEMEFCEGKLEKGMKPLDEAISVVYEVAKGLEYAHTKNIIHGDVKLSNIMIKNGVHKISDWGLSKLKLAESVTLSGATPQYAAPEQISIEFGKADERTDIYQIGNVFYELLTGRLPFEGEISQIYNSILQTEPILPSKINSNAGPVEYIVMKCLSKIKDDRYPSMTELLKELQKHMSPDETNLFP</sequence>
<dbReference type="SMART" id="SM00220">
    <property type="entry name" value="S_TKc"/>
    <property type="match status" value="1"/>
</dbReference>
<dbReference type="SUPFAM" id="SSF52317">
    <property type="entry name" value="Class I glutamine amidotransferase-like"/>
    <property type="match status" value="1"/>
</dbReference>
<dbReference type="EC" id="2.7.11.1" evidence="5"/>
<dbReference type="PROSITE" id="PS00107">
    <property type="entry name" value="PROTEIN_KINASE_ATP"/>
    <property type="match status" value="1"/>
</dbReference>
<evidence type="ECO:0000256" key="2">
    <source>
        <dbReference type="ARBA" id="ARBA00022840"/>
    </source>
</evidence>
<keyword evidence="3" id="KW-0472">Membrane</keyword>
<dbReference type="KEGG" id="mcub:MCBB_0772"/>
<dbReference type="EMBL" id="LT607756">
    <property type="protein sequence ID" value="SCG85343.1"/>
    <property type="molecule type" value="Genomic_DNA"/>
</dbReference>
<evidence type="ECO:0000313" key="6">
    <source>
        <dbReference type="Proteomes" id="UP000094707"/>
    </source>
</evidence>
<keyword evidence="2" id="KW-0067">ATP-binding</keyword>
<dbReference type="InterPro" id="IPR025646">
    <property type="entry name" value="DUF4350"/>
</dbReference>
<proteinExistence type="predicted"/>
<organism evidence="5 6">
    <name type="scientific">Methanobacterium congolense</name>
    <dbReference type="NCBI Taxonomy" id="118062"/>
    <lineage>
        <taxon>Archaea</taxon>
        <taxon>Methanobacteriati</taxon>
        <taxon>Methanobacteriota</taxon>
        <taxon>Methanomada group</taxon>
        <taxon>Methanobacteria</taxon>
        <taxon>Methanobacteriales</taxon>
        <taxon>Methanobacteriaceae</taxon>
        <taxon>Methanobacterium</taxon>
    </lineage>
</organism>
<name>A0A1D3L1B1_9EURY</name>
<feature type="transmembrane region" description="Helical" evidence="3">
    <location>
        <begin position="302"/>
        <end position="322"/>
    </location>
</feature>
<feature type="transmembrane region" description="Helical" evidence="3">
    <location>
        <begin position="440"/>
        <end position="459"/>
    </location>
</feature>
<evidence type="ECO:0000256" key="1">
    <source>
        <dbReference type="ARBA" id="ARBA00022741"/>
    </source>
</evidence>
<keyword evidence="6" id="KW-1185">Reference proteome</keyword>
<dbReference type="Gene3D" id="1.10.510.10">
    <property type="entry name" value="Transferase(Phosphotransferase) domain 1"/>
    <property type="match status" value="1"/>
</dbReference>
<dbReference type="InterPro" id="IPR011009">
    <property type="entry name" value="Kinase-like_dom_sf"/>
</dbReference>
<dbReference type="PROSITE" id="PS00108">
    <property type="entry name" value="PROTEIN_KINASE_ST"/>
    <property type="match status" value="1"/>
</dbReference>
<reference evidence="5 6" key="1">
    <citation type="submission" date="2016-08" db="EMBL/GenBank/DDBJ databases">
        <authorList>
            <person name="Seilhamer J.J."/>
        </authorList>
    </citation>
    <scope>NUCLEOTIDE SEQUENCE [LARGE SCALE GENOMIC DNA]</scope>
    <source>
        <strain evidence="5">Buetzberg</strain>
    </source>
</reference>
<dbReference type="AlphaFoldDB" id="A0A1D3L1B1"/>
<keyword evidence="5" id="KW-0808">Transferase</keyword>
<keyword evidence="1" id="KW-0547">Nucleotide-binding</keyword>
<dbReference type="InterPro" id="IPR008271">
    <property type="entry name" value="Ser/Thr_kinase_AS"/>
</dbReference>
<dbReference type="STRING" id="118062.MCBB_0772"/>
<dbReference type="InterPro" id="IPR045269">
    <property type="entry name" value="Atg1-like"/>
</dbReference>
<dbReference type="PANTHER" id="PTHR24348">
    <property type="entry name" value="SERINE/THREONINE-PROTEIN KINASE UNC-51-RELATED"/>
    <property type="match status" value="1"/>
</dbReference>
<dbReference type="InterPro" id="IPR000719">
    <property type="entry name" value="Prot_kinase_dom"/>
</dbReference>
<dbReference type="SUPFAM" id="SSF56112">
    <property type="entry name" value="Protein kinase-like (PK-like)"/>
    <property type="match status" value="1"/>
</dbReference>
<feature type="transmembrane region" description="Helical" evidence="3">
    <location>
        <begin position="413"/>
        <end position="434"/>
    </location>
</feature>
<protein>
    <submittedName>
        <fullName evidence="5">Putative LRR receptor-like serine/threonine-protein kinase At1g06840</fullName>
        <ecNumber evidence="5">2.7.11.1</ecNumber>
    </submittedName>
</protein>
<evidence type="ECO:0000256" key="3">
    <source>
        <dbReference type="SAM" id="Phobius"/>
    </source>
</evidence>
<dbReference type="CDD" id="cd14014">
    <property type="entry name" value="STKc_PknB_like"/>
    <property type="match status" value="1"/>
</dbReference>
<dbReference type="PROSITE" id="PS50011">
    <property type="entry name" value="PROTEIN_KINASE_DOM"/>
    <property type="match status" value="1"/>
</dbReference>
<dbReference type="OrthoDB" id="41005at2157"/>
<dbReference type="GO" id="GO:0004674">
    <property type="term" value="F:protein serine/threonine kinase activity"/>
    <property type="evidence" value="ECO:0007669"/>
    <property type="project" value="UniProtKB-EC"/>
</dbReference>
<keyword evidence="3" id="KW-1133">Transmembrane helix</keyword>
<keyword evidence="5" id="KW-0675">Receptor</keyword>